<evidence type="ECO:0000256" key="1">
    <source>
        <dbReference type="SAM" id="SignalP"/>
    </source>
</evidence>
<dbReference type="EMBL" id="JANBVO010000161">
    <property type="protein sequence ID" value="KAJ9129601.1"/>
    <property type="molecule type" value="Genomic_DNA"/>
</dbReference>
<comment type="caution">
    <text evidence="2">The sequence shown here is derived from an EMBL/GenBank/DDBJ whole genome shotgun (WGS) entry which is preliminary data.</text>
</comment>
<reference evidence="2" key="1">
    <citation type="submission" date="2022-07" db="EMBL/GenBank/DDBJ databases">
        <title>Fungi with potential for degradation of polypropylene.</title>
        <authorList>
            <person name="Gostincar C."/>
        </authorList>
    </citation>
    <scope>NUCLEOTIDE SEQUENCE</scope>
    <source>
        <strain evidence="2">EXF-13308</strain>
    </source>
</reference>
<feature type="chain" id="PRO_5041314394" evidence="1">
    <location>
        <begin position="23"/>
        <end position="117"/>
    </location>
</feature>
<evidence type="ECO:0000313" key="2">
    <source>
        <dbReference type="EMBL" id="KAJ9129601.1"/>
    </source>
</evidence>
<gene>
    <name evidence="2" type="ORF">NKR23_g12503</name>
</gene>
<proteinExistence type="predicted"/>
<name>A0AA38VAU4_9PEZI</name>
<dbReference type="Proteomes" id="UP001174694">
    <property type="component" value="Unassembled WGS sequence"/>
</dbReference>
<protein>
    <submittedName>
        <fullName evidence="2">Uncharacterized protein</fullName>
    </submittedName>
</protein>
<keyword evidence="3" id="KW-1185">Reference proteome</keyword>
<keyword evidence="1" id="KW-0732">Signal</keyword>
<feature type="signal peptide" evidence="1">
    <location>
        <begin position="1"/>
        <end position="22"/>
    </location>
</feature>
<evidence type="ECO:0000313" key="3">
    <source>
        <dbReference type="Proteomes" id="UP001174694"/>
    </source>
</evidence>
<accession>A0AA38VAU4</accession>
<organism evidence="2 3">
    <name type="scientific">Pleurostoma richardsiae</name>
    <dbReference type="NCBI Taxonomy" id="41990"/>
    <lineage>
        <taxon>Eukaryota</taxon>
        <taxon>Fungi</taxon>
        <taxon>Dikarya</taxon>
        <taxon>Ascomycota</taxon>
        <taxon>Pezizomycotina</taxon>
        <taxon>Sordariomycetes</taxon>
        <taxon>Sordariomycetidae</taxon>
        <taxon>Calosphaeriales</taxon>
        <taxon>Pleurostomataceae</taxon>
        <taxon>Pleurostoma</taxon>
    </lineage>
</organism>
<feature type="non-terminal residue" evidence="2">
    <location>
        <position position="1"/>
    </location>
</feature>
<sequence>AGPTRPWAPPLFFLACWAGAVAQERLCGLLRAPIARVPGRWRRAGNLLLTVAWLTAASGPFLDDLARGGLWVYEPVPFSPLRALGLGKAGDAFWRWDAPYYPYWYTGRRWWLSGIAL</sequence>
<dbReference type="AlphaFoldDB" id="A0AA38VAU4"/>